<dbReference type="RefSeq" id="WP_197115186.1">
    <property type="nucleotide sequence ID" value="NZ_JACBXQ010000002.1"/>
</dbReference>
<dbReference type="Gene3D" id="3.40.50.300">
    <property type="entry name" value="P-loop containing nucleotide triphosphate hydrolases"/>
    <property type="match status" value="1"/>
</dbReference>
<protein>
    <submittedName>
        <fullName evidence="3">ATP-binding protein</fullName>
    </submittedName>
</protein>
<gene>
    <name evidence="3" type="ORF">HZY91_05180</name>
</gene>
<dbReference type="Pfam" id="PF13635">
    <property type="entry name" value="DUF4143"/>
    <property type="match status" value="1"/>
</dbReference>
<dbReference type="Pfam" id="PF13173">
    <property type="entry name" value="AAA_14"/>
    <property type="match status" value="1"/>
</dbReference>
<feature type="domain" description="AAA" evidence="1">
    <location>
        <begin position="22"/>
        <end position="151"/>
    </location>
</feature>
<dbReference type="EMBL" id="JACBXQ010000002">
    <property type="protein sequence ID" value="MBG9986284.1"/>
    <property type="molecule type" value="Genomic_DNA"/>
</dbReference>
<evidence type="ECO:0000313" key="4">
    <source>
        <dbReference type="Proteomes" id="UP000721415"/>
    </source>
</evidence>
<sequence>MQIINRPLYMNQISKFIDKPVIKILTGMRRVGKSTLMTMVRELLLDRVPNENIIYFNFDSFSNLHIRGWKSLFNQLKPLIENKDGKLYFFFDEIQLVEGWERVVNGLLVDFDADIYITGSNSSMLSGDLSTSLAGRYVHFEVQPFTFSEFCEAYKSEPYSVDQLFSKYLLLGGMPFLGYFNLEEEAAYKYLNDVYHTVMVKDVLEYYQIRDVDIFNRILNFAVENIGHTFSALSIRKYFKGENRQVSVDTVLNYLEYCQKAYLIKKASRYDTLGKKLLKVEEKYYITDHGFRQARGFSNQKDIERVLENIVYIELIARGYDVKIGKVDQQEIDFIAECEGKLAYYQVSYLLESESTRQREFKVYDKIQDHFPKYVLSMDKLDFSQQGIEHRNIIDWLLEVH</sequence>
<keyword evidence="4" id="KW-1185">Reference proteome</keyword>
<dbReference type="InterPro" id="IPR027417">
    <property type="entry name" value="P-loop_NTPase"/>
</dbReference>
<evidence type="ECO:0000313" key="3">
    <source>
        <dbReference type="EMBL" id="MBG9986284.1"/>
    </source>
</evidence>
<dbReference type="InterPro" id="IPR025420">
    <property type="entry name" value="DUF4143"/>
</dbReference>
<evidence type="ECO:0000259" key="2">
    <source>
        <dbReference type="Pfam" id="PF13635"/>
    </source>
</evidence>
<accession>A0ABS0LSP9</accession>
<dbReference type="SUPFAM" id="SSF52540">
    <property type="entry name" value="P-loop containing nucleoside triphosphate hydrolases"/>
    <property type="match status" value="1"/>
</dbReference>
<comment type="caution">
    <text evidence="3">The sequence shown here is derived from an EMBL/GenBank/DDBJ whole genome shotgun (WGS) entry which is preliminary data.</text>
</comment>
<keyword evidence="3" id="KW-0067">ATP-binding</keyword>
<name>A0ABS0LSP9_9LACT</name>
<organism evidence="3 4">
    <name type="scientific">Facklamia lactis</name>
    <dbReference type="NCBI Taxonomy" id="2749967"/>
    <lineage>
        <taxon>Bacteria</taxon>
        <taxon>Bacillati</taxon>
        <taxon>Bacillota</taxon>
        <taxon>Bacilli</taxon>
        <taxon>Lactobacillales</taxon>
        <taxon>Aerococcaceae</taxon>
        <taxon>Facklamia</taxon>
    </lineage>
</organism>
<reference evidence="3 4" key="1">
    <citation type="submission" date="2020-07" db="EMBL/GenBank/DDBJ databases">
        <title>Facklamia lactis sp. nov., isolated from raw milk.</title>
        <authorList>
            <person name="Doll E.V."/>
            <person name="Huptas C."/>
            <person name="Staib L."/>
            <person name="Wenning M."/>
            <person name="Scherer S."/>
        </authorList>
    </citation>
    <scope>NUCLEOTIDE SEQUENCE [LARGE SCALE GENOMIC DNA]</scope>
    <source>
        <strain evidence="3 4">DSM 111018</strain>
    </source>
</reference>
<dbReference type="Proteomes" id="UP000721415">
    <property type="component" value="Unassembled WGS sequence"/>
</dbReference>
<dbReference type="InterPro" id="IPR041682">
    <property type="entry name" value="AAA_14"/>
</dbReference>
<evidence type="ECO:0000259" key="1">
    <source>
        <dbReference type="Pfam" id="PF13173"/>
    </source>
</evidence>
<dbReference type="PANTHER" id="PTHR33295:SF20">
    <property type="entry name" value="ATPASE"/>
    <property type="match status" value="1"/>
</dbReference>
<proteinExistence type="predicted"/>
<feature type="domain" description="DUF4143" evidence="2">
    <location>
        <begin position="201"/>
        <end position="348"/>
    </location>
</feature>
<dbReference type="PANTHER" id="PTHR33295">
    <property type="entry name" value="ATPASE"/>
    <property type="match status" value="1"/>
</dbReference>
<dbReference type="GO" id="GO:0005524">
    <property type="term" value="F:ATP binding"/>
    <property type="evidence" value="ECO:0007669"/>
    <property type="project" value="UniProtKB-KW"/>
</dbReference>
<keyword evidence="3" id="KW-0547">Nucleotide-binding</keyword>